<dbReference type="Gene3D" id="1.25.40.20">
    <property type="entry name" value="Ankyrin repeat-containing domain"/>
    <property type="match status" value="1"/>
</dbReference>
<evidence type="ECO:0000256" key="2">
    <source>
        <dbReference type="PROSITE-ProRule" id="PRU00023"/>
    </source>
</evidence>
<accession>A0AA39R8K2</accession>
<feature type="domain" description="Nephrocystin 3-like N-terminal" evidence="5">
    <location>
        <begin position="317"/>
        <end position="481"/>
    </location>
</feature>
<evidence type="ECO:0000313" key="6">
    <source>
        <dbReference type="EMBL" id="KAK0515451.1"/>
    </source>
</evidence>
<dbReference type="PANTHER" id="PTHR10039">
    <property type="entry name" value="AMELOGENIN"/>
    <property type="match status" value="1"/>
</dbReference>
<comment type="caution">
    <text evidence="6">The sequence shown here is derived from an EMBL/GenBank/DDBJ whole genome shotgun (WGS) entry which is preliminary data.</text>
</comment>
<feature type="domain" description="NWD NACHT-NTPase N-terminal" evidence="3">
    <location>
        <begin position="33"/>
        <end position="242"/>
    </location>
</feature>
<sequence length="997" mass="112530">MASKGSGHASDKPGLQAQGATTIATIDATLRPDLWQLAYKKFSVEEPKLLQKYERMLLKDPESPGNEDLQTKMSSILSRKLNEMASRQWSIKWNGKPRQVREQVDRIVKVVQIGKDFGSAAAGLDPIHAGLPWAGVCILLQLFSNDSEEHKSALDNVESVAQIIRRYKAIECIYFPVACPVGSPFRIELQDAVVLLYTKILSFQAKAALYFDHTTLRRVAGNVAKLRDWPSLGKDIKSQDEYCTKLCSQIDCAEQSRGMQNLESAMRTMTTQLVELLKNADHMQSDKANILDWISTNRGDSDHEDVRRKLGMRYWESGQWLLQHPNYVTWRTRTDTHCTLWLQGSVGTGKSCLVSIVVEECLNRAATSQEKNLAFFYCSNEDPKRKQPVWILRSILAQLACPPGDVAAPTLWKELYNKSKKSPDGDDGILAADECVTLLRRVISQGGGTVIVIDALDECEDPDELLLYLKEVEDDNPGSMKAAYLSLHRAGTKQTWGSTYGTKSRTGKKRRLLDGKRPDLETRLIETLSRQAQGMFRWAELQLALFFSSKSRLRHSKDVETKLQALEKKTGLPELEAVYREIYEMNTEEGSESRAVAVRAFKWILSAYEPLELSELSYAAALRDNGVPDHEINNDFVLDVCSNFVTIDASDHAQFAHASVREFLEDLKIDDSRVYSERMVHIQAAKTCLIYLTSSMFLSAPKNVLERGFPAYVRRFWASHCNTCEENREKDNVLRKLLLDFLSLEKVHPGFLRWHNRVTLPCSSEYLRWYEQRQEEYDLATFDILDGKYKKPNMEEECLTPEPSPFLVACVIGVLDVVVKHRTEEQAMLNARNSWSHSGLHLACIFGHLDVALTLLEKGASADTRDIGGRTPLHVAVYTQNEALVRMLFEAGADVDSEDGRDWSPLISAVIEGSTPMVRMLLDFHANPNTTWRGEMCLEMAIKCGHEVVAQLLREAGARESAGMKIEAVLSSLNRSKSAPSLLCLPKQKERTDHDRE</sequence>
<dbReference type="SUPFAM" id="SSF48403">
    <property type="entry name" value="Ankyrin repeat"/>
    <property type="match status" value="1"/>
</dbReference>
<dbReference type="PROSITE" id="PS50088">
    <property type="entry name" value="ANK_REPEAT"/>
    <property type="match status" value="2"/>
</dbReference>
<dbReference type="PROSITE" id="PS50297">
    <property type="entry name" value="ANK_REP_REGION"/>
    <property type="match status" value="2"/>
</dbReference>
<dbReference type="Pfam" id="PF13637">
    <property type="entry name" value="Ank_4"/>
    <property type="match status" value="1"/>
</dbReference>
<evidence type="ECO:0000259" key="3">
    <source>
        <dbReference type="Pfam" id="PF17100"/>
    </source>
</evidence>
<evidence type="ECO:0000259" key="4">
    <source>
        <dbReference type="Pfam" id="PF22939"/>
    </source>
</evidence>
<dbReference type="InterPro" id="IPR056884">
    <property type="entry name" value="NPHP3-like_N"/>
</dbReference>
<evidence type="ECO:0000256" key="1">
    <source>
        <dbReference type="ARBA" id="ARBA00022737"/>
    </source>
</evidence>
<dbReference type="InterPro" id="IPR054471">
    <property type="entry name" value="GPIID_WHD"/>
</dbReference>
<reference evidence="6" key="1">
    <citation type="submission" date="2023-03" db="EMBL/GenBank/DDBJ databases">
        <title>Complete genome of Cladonia borealis.</title>
        <authorList>
            <person name="Park H."/>
        </authorList>
    </citation>
    <scope>NUCLEOTIDE SEQUENCE</scope>
    <source>
        <strain evidence="6">ANT050790</strain>
    </source>
</reference>
<dbReference type="Gene3D" id="3.40.50.300">
    <property type="entry name" value="P-loop containing nucleotide triphosphate hydrolases"/>
    <property type="match status" value="1"/>
</dbReference>
<dbReference type="PANTHER" id="PTHR10039:SF14">
    <property type="entry name" value="NACHT DOMAIN-CONTAINING PROTEIN"/>
    <property type="match status" value="1"/>
</dbReference>
<evidence type="ECO:0000313" key="7">
    <source>
        <dbReference type="Proteomes" id="UP001166286"/>
    </source>
</evidence>
<protein>
    <recommendedName>
        <fullName evidence="8">NWD NACHT-NTPase N-terminal domain-containing protein</fullName>
    </recommendedName>
</protein>
<dbReference type="InterPro" id="IPR027417">
    <property type="entry name" value="P-loop_NTPase"/>
</dbReference>
<feature type="domain" description="GPI inositol-deacylase winged helix" evidence="4">
    <location>
        <begin position="589"/>
        <end position="665"/>
    </location>
</feature>
<feature type="repeat" description="ANK" evidence="2">
    <location>
        <begin position="868"/>
        <end position="900"/>
    </location>
</feature>
<dbReference type="Pfam" id="PF22939">
    <property type="entry name" value="WHD_GPIID"/>
    <property type="match status" value="1"/>
</dbReference>
<dbReference type="AlphaFoldDB" id="A0AA39R8K2"/>
<keyword evidence="2" id="KW-0040">ANK repeat</keyword>
<keyword evidence="1" id="KW-0677">Repeat</keyword>
<organism evidence="6 7">
    <name type="scientific">Cladonia borealis</name>
    <dbReference type="NCBI Taxonomy" id="184061"/>
    <lineage>
        <taxon>Eukaryota</taxon>
        <taxon>Fungi</taxon>
        <taxon>Dikarya</taxon>
        <taxon>Ascomycota</taxon>
        <taxon>Pezizomycotina</taxon>
        <taxon>Lecanoromycetes</taxon>
        <taxon>OSLEUM clade</taxon>
        <taxon>Lecanoromycetidae</taxon>
        <taxon>Lecanorales</taxon>
        <taxon>Lecanorineae</taxon>
        <taxon>Cladoniaceae</taxon>
        <taxon>Cladonia</taxon>
    </lineage>
</organism>
<dbReference type="Proteomes" id="UP001166286">
    <property type="component" value="Unassembled WGS sequence"/>
</dbReference>
<gene>
    <name evidence="6" type="ORF">JMJ35_001485</name>
</gene>
<dbReference type="Pfam" id="PF12796">
    <property type="entry name" value="Ank_2"/>
    <property type="match status" value="1"/>
</dbReference>
<dbReference type="EMBL" id="JAFEKC020000003">
    <property type="protein sequence ID" value="KAK0515451.1"/>
    <property type="molecule type" value="Genomic_DNA"/>
</dbReference>
<evidence type="ECO:0008006" key="8">
    <source>
        <dbReference type="Google" id="ProtNLM"/>
    </source>
</evidence>
<dbReference type="InterPro" id="IPR002110">
    <property type="entry name" value="Ankyrin_rpt"/>
</dbReference>
<proteinExistence type="predicted"/>
<dbReference type="SMART" id="SM00248">
    <property type="entry name" value="ANK"/>
    <property type="match status" value="4"/>
</dbReference>
<name>A0AA39R8K2_9LECA</name>
<keyword evidence="7" id="KW-1185">Reference proteome</keyword>
<dbReference type="Pfam" id="PF24883">
    <property type="entry name" value="NPHP3_N"/>
    <property type="match status" value="1"/>
</dbReference>
<dbReference type="InterPro" id="IPR036770">
    <property type="entry name" value="Ankyrin_rpt-contain_sf"/>
</dbReference>
<dbReference type="InterPro" id="IPR031359">
    <property type="entry name" value="NACHT_N"/>
</dbReference>
<evidence type="ECO:0000259" key="5">
    <source>
        <dbReference type="Pfam" id="PF24883"/>
    </source>
</evidence>
<dbReference type="Pfam" id="PF17100">
    <property type="entry name" value="NACHT_N"/>
    <property type="match status" value="1"/>
</dbReference>
<feature type="repeat" description="ANK" evidence="2">
    <location>
        <begin position="835"/>
        <end position="867"/>
    </location>
</feature>